<dbReference type="InterPro" id="IPR003439">
    <property type="entry name" value="ABC_transporter-like_ATP-bd"/>
</dbReference>
<dbReference type="FunFam" id="3.40.50.300:FF:000011">
    <property type="entry name" value="Putative ABC transporter ATP-binding component"/>
    <property type="match status" value="1"/>
</dbReference>
<keyword evidence="2" id="KW-0677">Repeat</keyword>
<evidence type="ECO:0000256" key="2">
    <source>
        <dbReference type="ARBA" id="ARBA00022737"/>
    </source>
</evidence>
<dbReference type="InterPro" id="IPR017871">
    <property type="entry name" value="ABC_transporter-like_CS"/>
</dbReference>
<gene>
    <name evidence="8" type="ORF">DWE98_14785</name>
</gene>
<evidence type="ECO:0000256" key="6">
    <source>
        <dbReference type="SAM" id="MobiDB-lite"/>
    </source>
</evidence>
<proteinExistence type="inferred from homology"/>
<dbReference type="PANTHER" id="PTHR19211">
    <property type="entry name" value="ATP-BINDING TRANSPORT PROTEIN-RELATED"/>
    <property type="match status" value="1"/>
</dbReference>
<dbReference type="Pfam" id="PF12848">
    <property type="entry name" value="ABC_tran_Xtn"/>
    <property type="match status" value="1"/>
</dbReference>
<dbReference type="Pfam" id="PF00005">
    <property type="entry name" value="ABC_tran"/>
    <property type="match status" value="2"/>
</dbReference>
<keyword evidence="4 8" id="KW-0067">ATP-binding</keyword>
<evidence type="ECO:0000256" key="5">
    <source>
        <dbReference type="SAM" id="Coils"/>
    </source>
</evidence>
<dbReference type="CDD" id="cd03221">
    <property type="entry name" value="ABCF_EF-3"/>
    <property type="match status" value="2"/>
</dbReference>
<dbReference type="RefSeq" id="WP_114830029.1">
    <property type="nucleotide sequence ID" value="NZ_QQTO01000007.1"/>
</dbReference>
<evidence type="ECO:0000256" key="3">
    <source>
        <dbReference type="ARBA" id="ARBA00022741"/>
    </source>
</evidence>
<comment type="similarity">
    <text evidence="1">Belongs to the ABC transporter superfamily.</text>
</comment>
<evidence type="ECO:0000313" key="8">
    <source>
        <dbReference type="EMBL" id="RDJ24170.1"/>
    </source>
</evidence>
<dbReference type="PROSITE" id="PS50893">
    <property type="entry name" value="ABC_TRANSPORTER_2"/>
    <property type="match status" value="2"/>
</dbReference>
<dbReference type="EMBL" id="QQTP01000007">
    <property type="protein sequence ID" value="RDJ24170.1"/>
    <property type="molecule type" value="Genomic_DNA"/>
</dbReference>
<keyword evidence="5" id="KW-0175">Coiled coil</keyword>
<keyword evidence="3" id="KW-0547">Nucleotide-binding</keyword>
<feature type="domain" description="ABC transporter" evidence="7">
    <location>
        <begin position="311"/>
        <end position="525"/>
    </location>
</feature>
<sequence length="623" mass="67717">MLTISDITYRLGERLLLDKASAALPDGSRVGLVGRNGTGKTTLFRIITGDLSPEGGLVSVPRGMRIGGVAQEAPGGPESLIEVVLAADTERAALMKEAETATDPHRIAEIETRLADIGAHSAPARAATVLHGLGFNEEAQQRPCSDFSGGWRMRVALAAVLFAEPDLLLLDEPTNYLDLEGTLWLYDYLERYPHTVLVVSHDRELLDTCVDHILHLDQGKLTIYRGGYTSFARQRSEKQMQLAKAREKQDAERKHLQAFVDRFKAKASKARQAQSRVKRLEKMESIATIIDRDVQPFSLPGPERPLSPPMVVLDDVAAGYGERKVLSKLNLTLLPDDRIALLGSNGNGKSTFCKLIGGKLAPLSGEMRSSSKLQTAYFAQHQLDELRLEDTPIAHLRDLMPDAPEAKVRSKAAQIGFPASKAETPVKNLSGGEKARLMLGLAAFGGPHLLILDEPTNHLDIDSRTALVTAINDYPGAVILVSHDRFLIEACADRLWLVGDGTVKNFDGDMEDYRSLVLGGAKAARREKQAPEAANGKAEERKGTAAKRQAQGPLRQKLNLAEARIAKLTGLIEKVDGVLGNGAAFARDPDKALLLSRQRAELSEALAAAEEEWLGLSEELESA</sequence>
<dbReference type="AlphaFoldDB" id="A0A370L5C9"/>
<dbReference type="InterPro" id="IPR027417">
    <property type="entry name" value="P-loop_NTPase"/>
</dbReference>
<protein>
    <submittedName>
        <fullName evidence="8">ABC transporter ATP-binding protein</fullName>
    </submittedName>
</protein>
<dbReference type="InterPro" id="IPR050611">
    <property type="entry name" value="ABCF"/>
</dbReference>
<accession>A0A370L5C9</accession>
<dbReference type="OrthoDB" id="9808609at2"/>
<dbReference type="Gene3D" id="3.40.50.300">
    <property type="entry name" value="P-loop containing nucleotide triphosphate hydrolases"/>
    <property type="match status" value="2"/>
</dbReference>
<feature type="domain" description="ABC transporter" evidence="7">
    <location>
        <begin position="2"/>
        <end position="243"/>
    </location>
</feature>
<reference evidence="9" key="1">
    <citation type="submission" date="2018-07" db="EMBL/GenBank/DDBJ databases">
        <authorList>
            <person name="Safronova V.I."/>
            <person name="Chirak E.R."/>
            <person name="Sazanova A.L."/>
        </authorList>
    </citation>
    <scope>NUCLEOTIDE SEQUENCE [LARGE SCALE GENOMIC DNA]</scope>
    <source>
        <strain evidence="9">RCAM04685</strain>
    </source>
</reference>
<keyword evidence="9" id="KW-1185">Reference proteome</keyword>
<evidence type="ECO:0000256" key="4">
    <source>
        <dbReference type="ARBA" id="ARBA00022840"/>
    </source>
</evidence>
<dbReference type="Proteomes" id="UP000255207">
    <property type="component" value="Unassembled WGS sequence"/>
</dbReference>
<evidence type="ECO:0000313" key="9">
    <source>
        <dbReference type="Proteomes" id="UP000255207"/>
    </source>
</evidence>
<name>A0A370L5C9_9HYPH</name>
<dbReference type="SUPFAM" id="SSF52540">
    <property type="entry name" value="P-loop containing nucleoside triphosphate hydrolases"/>
    <property type="match status" value="2"/>
</dbReference>
<feature type="region of interest" description="Disordered" evidence="6">
    <location>
        <begin position="524"/>
        <end position="553"/>
    </location>
</feature>
<dbReference type="SMART" id="SM00382">
    <property type="entry name" value="AAA"/>
    <property type="match status" value="2"/>
</dbReference>
<evidence type="ECO:0000256" key="1">
    <source>
        <dbReference type="ARBA" id="ARBA00005417"/>
    </source>
</evidence>
<feature type="coiled-coil region" evidence="5">
    <location>
        <begin position="592"/>
        <end position="619"/>
    </location>
</feature>
<dbReference type="PANTHER" id="PTHR19211:SF14">
    <property type="entry name" value="ATP-BINDING CASSETTE SUB-FAMILY F MEMBER 1"/>
    <property type="match status" value="1"/>
</dbReference>
<dbReference type="PROSITE" id="PS00211">
    <property type="entry name" value="ABC_TRANSPORTER_1"/>
    <property type="match status" value="2"/>
</dbReference>
<dbReference type="GO" id="GO:0016887">
    <property type="term" value="F:ATP hydrolysis activity"/>
    <property type="evidence" value="ECO:0007669"/>
    <property type="project" value="InterPro"/>
</dbReference>
<dbReference type="InterPro" id="IPR032781">
    <property type="entry name" value="ABC_tran_Xtn"/>
</dbReference>
<comment type="caution">
    <text evidence="8">The sequence shown here is derived from an EMBL/GenBank/DDBJ whole genome shotgun (WGS) entry which is preliminary data.</text>
</comment>
<dbReference type="InterPro" id="IPR003593">
    <property type="entry name" value="AAA+_ATPase"/>
</dbReference>
<dbReference type="GO" id="GO:0005524">
    <property type="term" value="F:ATP binding"/>
    <property type="evidence" value="ECO:0007669"/>
    <property type="project" value="UniProtKB-KW"/>
</dbReference>
<organism evidence="8 9">
    <name type="scientific">Bosea caraganae</name>
    <dbReference type="NCBI Taxonomy" id="2763117"/>
    <lineage>
        <taxon>Bacteria</taxon>
        <taxon>Pseudomonadati</taxon>
        <taxon>Pseudomonadota</taxon>
        <taxon>Alphaproteobacteria</taxon>
        <taxon>Hyphomicrobiales</taxon>
        <taxon>Boseaceae</taxon>
        <taxon>Bosea</taxon>
    </lineage>
</organism>
<evidence type="ECO:0000259" key="7">
    <source>
        <dbReference type="PROSITE" id="PS50893"/>
    </source>
</evidence>